<dbReference type="PROSITE" id="PS51257">
    <property type="entry name" value="PROKAR_LIPOPROTEIN"/>
    <property type="match status" value="1"/>
</dbReference>
<dbReference type="InterPro" id="IPR015943">
    <property type="entry name" value="WD40/YVTN_repeat-like_dom_sf"/>
</dbReference>
<protein>
    <submittedName>
        <fullName evidence="2">Zinc metallochaperone AztD</fullName>
    </submittedName>
</protein>
<reference evidence="2 3" key="1">
    <citation type="submission" date="2023-05" db="EMBL/GenBank/DDBJ databases">
        <title>Glutamicibacter sp. B1, complete genome.</title>
        <authorList>
            <person name="Long Y.H."/>
            <person name="Fang T."/>
            <person name="Li X.Y."/>
        </authorList>
    </citation>
    <scope>NUCLEOTIDE SEQUENCE [LARGE SCALE GENOMIC DNA]</scope>
    <source>
        <strain evidence="2 3">B1</strain>
    </source>
</reference>
<dbReference type="RefSeq" id="WP_345470963.1">
    <property type="nucleotide sequence ID" value="NZ_CP125942.1"/>
</dbReference>
<keyword evidence="3" id="KW-1185">Reference proteome</keyword>
<dbReference type="SUPFAM" id="SSF50969">
    <property type="entry name" value="YVTN repeat-like/Quinoprotein amine dehydrogenase"/>
    <property type="match status" value="1"/>
</dbReference>
<dbReference type="EMBL" id="CP125942">
    <property type="protein sequence ID" value="XAO45443.1"/>
    <property type="molecule type" value="Genomic_DNA"/>
</dbReference>
<sequence>MNLISHRTLKVGSSLAVLGLLATGCSAQSAADSTDASTSPRVAVTYANGAAVLDGKSLEVLKTFDTEEFTRLNSAGDGRNFLLTTSKGFQVLDASTPELTEATFAASAAGHVVPHAGKTALFDDGSGVTTIFDTDKLAEDEGKLPEVETIESPAHHGVSVAMEDGTVLTTIGDASSRTGVQQLDAQHKKIAENTDCPAVHGEGTAAEGRAVFGCADGALVFADGKFTKLSAPDEYGRMGNAYVSHTSALVIGDYQNDPDAEGNLLHQITLIDTAKPSYQVADLPDGIEYTWRGVARGPEDLGYLLGTDGKIHVIDPSTGKITRSIDAIDAWEGPSQWQEAHPALRIDGNTAYVSEPAKKTVHAIDLESGNETASVVLDTEPNELAVTTK</sequence>
<keyword evidence="1" id="KW-0732">Signal</keyword>
<dbReference type="Gene3D" id="2.130.10.10">
    <property type="entry name" value="YVTN repeat-like/Quinoprotein amine dehydrogenase"/>
    <property type="match status" value="1"/>
</dbReference>
<evidence type="ECO:0000256" key="1">
    <source>
        <dbReference type="SAM" id="SignalP"/>
    </source>
</evidence>
<dbReference type="AlphaFoldDB" id="A0AAU6WE64"/>
<gene>
    <name evidence="2" type="primary">aztD</name>
    <name evidence="2" type="ORF">QMQ05_14000</name>
</gene>
<dbReference type="InterPro" id="IPR011044">
    <property type="entry name" value="Quino_amine_DH_bsu"/>
</dbReference>
<evidence type="ECO:0000313" key="2">
    <source>
        <dbReference type="EMBL" id="XAO45443.1"/>
    </source>
</evidence>
<proteinExistence type="predicted"/>
<accession>A0AAU6WE64</accession>
<dbReference type="InterPro" id="IPR047697">
    <property type="entry name" value="AztD-like"/>
</dbReference>
<feature type="chain" id="PRO_5043840003" evidence="1">
    <location>
        <begin position="31"/>
        <end position="389"/>
    </location>
</feature>
<organism evidence="2 3">
    <name type="scientific">Glutamicibacter ectropisis</name>
    <dbReference type="NCBI Taxonomy" id="3046593"/>
    <lineage>
        <taxon>Bacteria</taxon>
        <taxon>Bacillati</taxon>
        <taxon>Actinomycetota</taxon>
        <taxon>Actinomycetes</taxon>
        <taxon>Micrococcales</taxon>
        <taxon>Micrococcaceae</taxon>
        <taxon>Glutamicibacter</taxon>
    </lineage>
</organism>
<evidence type="ECO:0000313" key="3">
    <source>
        <dbReference type="Proteomes" id="UP001486888"/>
    </source>
</evidence>
<name>A0AAU6WE64_9MICC</name>
<dbReference type="Proteomes" id="UP001486888">
    <property type="component" value="Chromosome"/>
</dbReference>
<feature type="signal peptide" evidence="1">
    <location>
        <begin position="1"/>
        <end position="30"/>
    </location>
</feature>
<dbReference type="KEGG" id="gey:QMQ05_14000"/>
<dbReference type="NCBIfam" id="NF038015">
    <property type="entry name" value="AztD"/>
    <property type="match status" value="1"/>
</dbReference>